<protein>
    <submittedName>
        <fullName evidence="2">Putative Lysophospholipase</fullName>
    </submittedName>
</protein>
<dbReference type="InterPro" id="IPR029058">
    <property type="entry name" value="AB_hydrolase_fold"/>
</dbReference>
<sequence>MKQRRYKGIIEILLGIVVGGLLLLNVLAYQHAYAFLHFSTSDAVPGKYDTTSISGKLALLLQGQSISRPQPSTNPTSVHPDCRNQIITISTQLDLGAWYCAGSSNKLIILFHGYAMEKSALINEAKALLAIGHAVLLVDFRGSGTSSAAYTTIGYVEAEDVAASVRYVREHYAYKKIILYGQSMGAAAIFRAVDQLGIAPDALIVESIFDSLFNTVINRFDNLGVPYFPSAFLLLFWGGVQADFNAFTHNPVDYAQAIACPVLFLHGEQDSKARLPMTMRVYNTVPVQQKKIVVFPEARHESLYRHHPTLWQSTVLSFLARI</sequence>
<dbReference type="SUPFAM" id="SSF53474">
    <property type="entry name" value="alpha/beta-Hydrolases"/>
    <property type="match status" value="1"/>
</dbReference>
<evidence type="ECO:0000313" key="3">
    <source>
        <dbReference type="Proteomes" id="UP000198729"/>
    </source>
</evidence>
<evidence type="ECO:0000313" key="2">
    <source>
        <dbReference type="EMBL" id="SCZ85710.1"/>
    </source>
</evidence>
<dbReference type="PANTHER" id="PTHR43358:SF4">
    <property type="entry name" value="ALPHA_BETA HYDROLASE FOLD-1 DOMAIN-CONTAINING PROTEIN"/>
    <property type="match status" value="1"/>
</dbReference>
<dbReference type="PANTHER" id="PTHR43358">
    <property type="entry name" value="ALPHA/BETA-HYDROLASE"/>
    <property type="match status" value="1"/>
</dbReference>
<dbReference type="Gene3D" id="3.40.50.1820">
    <property type="entry name" value="alpha/beta hydrolase"/>
    <property type="match status" value="1"/>
</dbReference>
<dbReference type="Pfam" id="PF00561">
    <property type="entry name" value="Abhydrolase_1"/>
    <property type="match status" value="1"/>
</dbReference>
<reference evidence="2 3" key="1">
    <citation type="submission" date="2016-10" db="EMBL/GenBank/DDBJ databases">
        <authorList>
            <person name="de Groot N.N."/>
        </authorList>
    </citation>
    <scope>NUCLEOTIDE SEQUENCE [LARGE SCALE GENOMIC DNA]</scope>
    <source>
        <strain evidence="2">1</strain>
    </source>
</reference>
<evidence type="ECO:0000259" key="1">
    <source>
        <dbReference type="Pfam" id="PF00561"/>
    </source>
</evidence>
<dbReference type="InterPro" id="IPR000073">
    <property type="entry name" value="AB_hydrolase_1"/>
</dbReference>
<dbReference type="InterPro" id="IPR052920">
    <property type="entry name" value="DNA-binding_regulatory"/>
</dbReference>
<dbReference type="AlphaFoldDB" id="A0A1G5SFS2"/>
<dbReference type="Proteomes" id="UP000198729">
    <property type="component" value="Unassembled WGS sequence"/>
</dbReference>
<organism evidence="2 3">
    <name type="scientific">Nitrosomonas mobilis</name>
    <dbReference type="NCBI Taxonomy" id="51642"/>
    <lineage>
        <taxon>Bacteria</taxon>
        <taxon>Pseudomonadati</taxon>
        <taxon>Pseudomonadota</taxon>
        <taxon>Betaproteobacteria</taxon>
        <taxon>Nitrosomonadales</taxon>
        <taxon>Nitrosomonadaceae</taxon>
        <taxon>Nitrosomonas</taxon>
    </lineage>
</organism>
<dbReference type="EMBL" id="FMWO01000048">
    <property type="protein sequence ID" value="SCZ85710.1"/>
    <property type="molecule type" value="Genomic_DNA"/>
</dbReference>
<keyword evidence="3" id="KW-1185">Reference proteome</keyword>
<feature type="domain" description="AB hydrolase-1" evidence="1">
    <location>
        <begin position="107"/>
        <end position="194"/>
    </location>
</feature>
<dbReference type="STRING" id="51642.NSMM_400188"/>
<accession>A0A1G5SFS2</accession>
<gene>
    <name evidence="2" type="ORF">NSMM_400188</name>
</gene>
<proteinExistence type="predicted"/>
<name>A0A1G5SFS2_9PROT</name>
<dbReference type="OrthoDB" id="4269629at2"/>
<dbReference type="RefSeq" id="WP_090286209.1">
    <property type="nucleotide sequence ID" value="NZ_FMWO01000048.1"/>
</dbReference>